<protein>
    <submittedName>
        <fullName evidence="5">DeoR/GlpR family DNA-binding transcription regulator</fullName>
    </submittedName>
</protein>
<dbReference type="Pfam" id="PF08220">
    <property type="entry name" value="HTH_DeoR"/>
    <property type="match status" value="1"/>
</dbReference>
<keyword evidence="3" id="KW-0804">Transcription</keyword>
<comment type="caution">
    <text evidence="5">The sequence shown here is derived from an EMBL/GenBank/DDBJ whole genome shotgun (WGS) entry which is preliminary data.</text>
</comment>
<dbReference type="SMART" id="SM01134">
    <property type="entry name" value="DeoRC"/>
    <property type="match status" value="1"/>
</dbReference>
<feature type="domain" description="HTH deoR-type" evidence="4">
    <location>
        <begin position="8"/>
        <end position="63"/>
    </location>
</feature>
<reference evidence="5" key="1">
    <citation type="journal article" date="2021" name="PeerJ">
        <title>Extensive microbial diversity within the chicken gut microbiome revealed by metagenomics and culture.</title>
        <authorList>
            <person name="Gilroy R."/>
            <person name="Ravi A."/>
            <person name="Getino M."/>
            <person name="Pursley I."/>
            <person name="Horton D.L."/>
            <person name="Alikhan N.F."/>
            <person name="Baker D."/>
            <person name="Gharbi K."/>
            <person name="Hall N."/>
            <person name="Watson M."/>
            <person name="Adriaenssens E.M."/>
            <person name="Foster-Nyarko E."/>
            <person name="Jarju S."/>
            <person name="Secka A."/>
            <person name="Antonio M."/>
            <person name="Oren A."/>
            <person name="Chaudhuri R.R."/>
            <person name="La Ragione R."/>
            <person name="Hildebrand F."/>
            <person name="Pallen M.J."/>
        </authorList>
    </citation>
    <scope>NUCLEOTIDE SEQUENCE</scope>
    <source>
        <strain evidence="5">CHK180-15479</strain>
    </source>
</reference>
<dbReference type="InterPro" id="IPR036388">
    <property type="entry name" value="WH-like_DNA-bd_sf"/>
</dbReference>
<dbReference type="InterPro" id="IPR014036">
    <property type="entry name" value="DeoR-like_C"/>
</dbReference>
<organism evidence="5 6">
    <name type="scientific">Candidatus Enterocloster excrementipullorum</name>
    <dbReference type="NCBI Taxonomy" id="2838559"/>
    <lineage>
        <taxon>Bacteria</taxon>
        <taxon>Bacillati</taxon>
        <taxon>Bacillota</taxon>
        <taxon>Clostridia</taxon>
        <taxon>Lachnospirales</taxon>
        <taxon>Lachnospiraceae</taxon>
        <taxon>Enterocloster</taxon>
    </lineage>
</organism>
<evidence type="ECO:0000256" key="3">
    <source>
        <dbReference type="ARBA" id="ARBA00023163"/>
    </source>
</evidence>
<accession>A0A9D2N1V0</accession>
<dbReference type="AlphaFoldDB" id="A0A9D2N1V0"/>
<evidence type="ECO:0000259" key="4">
    <source>
        <dbReference type="PROSITE" id="PS51000"/>
    </source>
</evidence>
<dbReference type="PANTHER" id="PTHR30363:SF44">
    <property type="entry name" value="AGA OPERON TRANSCRIPTIONAL REPRESSOR-RELATED"/>
    <property type="match status" value="1"/>
</dbReference>
<dbReference type="InterPro" id="IPR018356">
    <property type="entry name" value="Tscrpt_reg_HTH_DeoR_CS"/>
</dbReference>
<evidence type="ECO:0000256" key="1">
    <source>
        <dbReference type="ARBA" id="ARBA00023015"/>
    </source>
</evidence>
<proteinExistence type="predicted"/>
<dbReference type="PROSITE" id="PS00894">
    <property type="entry name" value="HTH_DEOR_1"/>
    <property type="match status" value="1"/>
</dbReference>
<dbReference type="PROSITE" id="PS51000">
    <property type="entry name" value="HTH_DEOR_2"/>
    <property type="match status" value="1"/>
</dbReference>
<dbReference type="Gene3D" id="1.10.10.10">
    <property type="entry name" value="Winged helix-like DNA-binding domain superfamily/Winged helix DNA-binding domain"/>
    <property type="match status" value="1"/>
</dbReference>
<dbReference type="SUPFAM" id="SSF46785">
    <property type="entry name" value="Winged helix' DNA-binding domain"/>
    <property type="match status" value="1"/>
</dbReference>
<name>A0A9D2N1V0_9FIRM</name>
<dbReference type="SMART" id="SM00420">
    <property type="entry name" value="HTH_DEOR"/>
    <property type="match status" value="1"/>
</dbReference>
<keyword evidence="2 5" id="KW-0238">DNA-binding</keyword>
<dbReference type="GO" id="GO:0003700">
    <property type="term" value="F:DNA-binding transcription factor activity"/>
    <property type="evidence" value="ECO:0007669"/>
    <property type="project" value="InterPro"/>
</dbReference>
<dbReference type="PRINTS" id="PR00037">
    <property type="entry name" value="HTHLACR"/>
</dbReference>
<dbReference type="GO" id="GO:0003677">
    <property type="term" value="F:DNA binding"/>
    <property type="evidence" value="ECO:0007669"/>
    <property type="project" value="UniProtKB-KW"/>
</dbReference>
<dbReference type="SUPFAM" id="SSF100950">
    <property type="entry name" value="NagB/RpiA/CoA transferase-like"/>
    <property type="match status" value="1"/>
</dbReference>
<gene>
    <name evidence="5" type="ORF">H9704_14035</name>
</gene>
<dbReference type="Proteomes" id="UP000823910">
    <property type="component" value="Unassembled WGS sequence"/>
</dbReference>
<dbReference type="InterPro" id="IPR037171">
    <property type="entry name" value="NagB/RpiA_transferase-like"/>
</dbReference>
<dbReference type="InterPro" id="IPR050313">
    <property type="entry name" value="Carb_Metab_HTH_regulators"/>
</dbReference>
<sequence length="264" mass="29151">MKNKKGVIYKRKQEILRELHENKKVLVDDLAKALHVSPITIRRDLDEFQAEGIVERFYGGASLVEGALAEDPSEQDSSDQNQSCKESIAREAAALVTEGDTIFLNSSSTALLLLKYLKGKRVTVITNNGNALHMETDPLIELVLTGGEVNQYKKSMVGDFALQMLRKLRADKCFIGVSGINELGEITTAVLQETMINSLMIEQTKGMKVILADHTKIGSQNNFVIASLNQITHLITDEEADSRILSALKRQNVSILAAPLETKE</sequence>
<dbReference type="InterPro" id="IPR001034">
    <property type="entry name" value="DeoR_HTH"/>
</dbReference>
<dbReference type="PANTHER" id="PTHR30363">
    <property type="entry name" value="HTH-TYPE TRANSCRIPTIONAL REGULATOR SRLR-RELATED"/>
    <property type="match status" value="1"/>
</dbReference>
<evidence type="ECO:0000313" key="5">
    <source>
        <dbReference type="EMBL" id="HJC07240.1"/>
    </source>
</evidence>
<keyword evidence="1" id="KW-0805">Transcription regulation</keyword>
<evidence type="ECO:0000256" key="2">
    <source>
        <dbReference type="ARBA" id="ARBA00023125"/>
    </source>
</evidence>
<dbReference type="InterPro" id="IPR036390">
    <property type="entry name" value="WH_DNA-bd_sf"/>
</dbReference>
<dbReference type="Gene3D" id="3.40.50.1360">
    <property type="match status" value="1"/>
</dbReference>
<reference evidence="5" key="2">
    <citation type="submission" date="2021-04" db="EMBL/GenBank/DDBJ databases">
        <authorList>
            <person name="Gilroy R."/>
        </authorList>
    </citation>
    <scope>NUCLEOTIDE SEQUENCE</scope>
    <source>
        <strain evidence="5">CHK180-15479</strain>
    </source>
</reference>
<dbReference type="Pfam" id="PF00455">
    <property type="entry name" value="DeoRC"/>
    <property type="match status" value="1"/>
</dbReference>
<dbReference type="EMBL" id="DWWT01000076">
    <property type="protein sequence ID" value="HJC07240.1"/>
    <property type="molecule type" value="Genomic_DNA"/>
</dbReference>
<evidence type="ECO:0000313" key="6">
    <source>
        <dbReference type="Proteomes" id="UP000823910"/>
    </source>
</evidence>